<organism evidence="2 3">
    <name type="scientific">Thauera linaloolentis (strain DSM 12138 / JCM 21573 / CCUG 41526 / CIP 105981 / IAM 15112 / NBRC 102519 / 47Lol)</name>
    <dbReference type="NCBI Taxonomy" id="1123367"/>
    <lineage>
        <taxon>Bacteria</taxon>
        <taxon>Pseudomonadati</taxon>
        <taxon>Pseudomonadota</taxon>
        <taxon>Betaproteobacteria</taxon>
        <taxon>Rhodocyclales</taxon>
        <taxon>Zoogloeaceae</taxon>
        <taxon>Thauera</taxon>
    </lineage>
</organism>
<dbReference type="InterPro" id="IPR025293">
    <property type="entry name" value="YfiR/HmsC-like"/>
</dbReference>
<reference evidence="2 3" key="1">
    <citation type="submission" date="2012-09" db="EMBL/GenBank/DDBJ databases">
        <title>Draft Genome Sequences of 6 Strains from Genus Thauera.</title>
        <authorList>
            <person name="Liu B."/>
            <person name="Shapleigh J.P."/>
            <person name="Frostegard A.H."/>
        </authorList>
    </citation>
    <scope>NUCLEOTIDE SEQUENCE [LARGE SCALE GENOMIC DNA]</scope>
    <source>
        <strain evidence="3">47Lol / DSM 12138</strain>
    </source>
</reference>
<dbReference type="AlphaFoldDB" id="N6YQQ7"/>
<proteinExistence type="predicted"/>
<dbReference type="STRING" id="1123367.GCA_000621305_01764"/>
<keyword evidence="3" id="KW-1185">Reference proteome</keyword>
<dbReference type="OrthoDB" id="8527941at2"/>
<name>N6YQQ7_THAL4</name>
<evidence type="ECO:0008006" key="4">
    <source>
        <dbReference type="Google" id="ProtNLM"/>
    </source>
</evidence>
<dbReference type="Pfam" id="PF13689">
    <property type="entry name" value="DUF4154"/>
    <property type="match status" value="1"/>
</dbReference>
<dbReference type="EMBL" id="AMXE01000102">
    <property type="protein sequence ID" value="ENO84563.1"/>
    <property type="molecule type" value="Genomic_DNA"/>
</dbReference>
<dbReference type="eggNOG" id="ENOG50316VT">
    <property type="taxonomic scope" value="Bacteria"/>
</dbReference>
<feature type="signal peptide" evidence="1">
    <location>
        <begin position="1"/>
        <end position="25"/>
    </location>
</feature>
<gene>
    <name evidence="2" type="ORF">C666_17095</name>
</gene>
<evidence type="ECO:0000256" key="1">
    <source>
        <dbReference type="SAM" id="SignalP"/>
    </source>
</evidence>
<feature type="chain" id="PRO_5004128513" description="Transmembrane protein" evidence="1">
    <location>
        <begin position="26"/>
        <end position="182"/>
    </location>
</feature>
<dbReference type="Proteomes" id="UP000013232">
    <property type="component" value="Unassembled WGS sequence"/>
</dbReference>
<comment type="caution">
    <text evidence="2">The sequence shown here is derived from an EMBL/GenBank/DDBJ whole genome shotgun (WGS) entry which is preliminary data.</text>
</comment>
<accession>N6YQQ7</accession>
<protein>
    <recommendedName>
        <fullName evidence="4">Transmembrane protein</fullName>
    </recommendedName>
</protein>
<evidence type="ECO:0000313" key="2">
    <source>
        <dbReference type="EMBL" id="ENO84563.1"/>
    </source>
</evidence>
<keyword evidence="1" id="KW-0732">Signal</keyword>
<evidence type="ECO:0000313" key="3">
    <source>
        <dbReference type="Proteomes" id="UP000013232"/>
    </source>
</evidence>
<sequence>MRRTCPRTLAGLLAGLLCGLAAVQAQPVPQAASEQALKAVLLFKLPLFIYEPPLERAESLLLCQLGRSGLEDALAQLQRSIADGRTISVRYLDDAALAASCDMVFVGSSERPRLDALLPLLATRPQVTVSDIEGFARAGGMVELVVRTEGKGIDIVINRRAARERGVTFSAQLLRLARTVED</sequence>